<organism evidence="1 2">
    <name type="scientific">Desulfonema limicola</name>
    <dbReference type="NCBI Taxonomy" id="45656"/>
    <lineage>
        <taxon>Bacteria</taxon>
        <taxon>Pseudomonadati</taxon>
        <taxon>Thermodesulfobacteriota</taxon>
        <taxon>Desulfobacteria</taxon>
        <taxon>Desulfobacterales</taxon>
        <taxon>Desulfococcaceae</taxon>
        <taxon>Desulfonema</taxon>
    </lineage>
</organism>
<keyword evidence="2" id="KW-1185">Reference proteome</keyword>
<gene>
    <name evidence="1" type="ORF">dnl_41630</name>
</gene>
<dbReference type="EMBL" id="CP061799">
    <property type="protein sequence ID" value="QTA81812.1"/>
    <property type="molecule type" value="Genomic_DNA"/>
</dbReference>
<evidence type="ECO:0000313" key="1">
    <source>
        <dbReference type="EMBL" id="QTA81812.1"/>
    </source>
</evidence>
<dbReference type="AlphaFoldDB" id="A0A975BAN3"/>
<dbReference type="RefSeq" id="WP_207687801.1">
    <property type="nucleotide sequence ID" value="NZ_CP061799.1"/>
</dbReference>
<dbReference type="KEGG" id="dli:dnl_41630"/>
<protein>
    <submittedName>
        <fullName evidence="1">Uncharacterized protein</fullName>
    </submittedName>
</protein>
<sequence>MIKDKVQKIDQNIYKENKENENLLLNFLRCLIMLEKKLERIARQNYNNRSQYPVLFIEIEQAILTVRAWIECHKIFSGFPIFQTLLAVFLKSITEKVVILIETSRPVKGKKAKKNTFRARQQEQLYKSVELMIGHLIEFKDKIQIFEEPMSDKIEEGLRLNLRL</sequence>
<accession>A0A975BAN3</accession>
<evidence type="ECO:0000313" key="2">
    <source>
        <dbReference type="Proteomes" id="UP000663720"/>
    </source>
</evidence>
<proteinExistence type="predicted"/>
<reference evidence="1" key="1">
    <citation type="journal article" date="2021" name="Microb. Physiol.">
        <title>Proteogenomic Insights into the Physiology of Marine, Sulfate-Reducing, Filamentous Desulfonema limicola and Desulfonema magnum.</title>
        <authorList>
            <person name="Schnaars V."/>
            <person name="Wohlbrand L."/>
            <person name="Scheve S."/>
            <person name="Hinrichs C."/>
            <person name="Reinhardt R."/>
            <person name="Rabus R."/>
        </authorList>
    </citation>
    <scope>NUCLEOTIDE SEQUENCE</scope>
    <source>
        <strain evidence="1">5ac10</strain>
    </source>
</reference>
<dbReference type="Proteomes" id="UP000663720">
    <property type="component" value="Chromosome"/>
</dbReference>
<name>A0A975BAN3_9BACT</name>